<sequence>GMMQLPSPDVGDSKTKINRDQEGYAATVSFASSANIIDLADSSDPSEPPTPEIVDLTEAALGDEFEQRENVSAKQKQTDLDNDRLPRRLSCSGNQALRDAGLSTPQALDEVRMHPSRRYLSDYPRELVHGMGHGNRNIESKKRTEVSESGSTHIWNDDPQSAPDYAPLSLKPSKPSLSTSFQALLTGEGHQFEENSATQSTRCDGRELFDKIRAAYLHLNSSSAPTRTKPKRILKPEQHRYPPSHFVEPHETVMHSGDACSTFGETHFAWPKTFQELKSLSFVHGGRSKKLDEVRAHLAQLFPVEKSTSSALLLHPWDDTPSSSPASTLAPCKGGVLSSSWREIHMNLR</sequence>
<protein>
    <submittedName>
        <fullName evidence="2">Uncharacterized protein</fullName>
    </submittedName>
</protein>
<dbReference type="AlphaFoldDB" id="A0A6A5ACB1"/>
<feature type="region of interest" description="Disordered" evidence="1">
    <location>
        <begin position="130"/>
        <end position="164"/>
    </location>
</feature>
<feature type="compositionally biased region" description="Basic and acidic residues" evidence="1">
    <location>
        <begin position="65"/>
        <end position="86"/>
    </location>
</feature>
<comment type="caution">
    <text evidence="2">The sequence shown here is derived from an EMBL/GenBank/DDBJ whole genome shotgun (WGS) entry which is preliminary data.</text>
</comment>
<reference evidence="2 3" key="1">
    <citation type="submission" date="2019-06" db="EMBL/GenBank/DDBJ databases">
        <title>Genomics analysis of Aphanomyces spp. identifies a new class of oomycete effector associated with host adaptation.</title>
        <authorList>
            <person name="Gaulin E."/>
        </authorList>
    </citation>
    <scope>NUCLEOTIDE SEQUENCE [LARGE SCALE GENOMIC DNA]</scope>
    <source>
        <strain evidence="2 3">E</strain>
    </source>
</reference>
<evidence type="ECO:0000313" key="2">
    <source>
        <dbReference type="EMBL" id="KAF0749264.1"/>
    </source>
</evidence>
<gene>
    <name evidence="2" type="ORF">AaE_007090</name>
</gene>
<organism evidence="2 3">
    <name type="scientific">Aphanomyces astaci</name>
    <name type="common">Crayfish plague agent</name>
    <dbReference type="NCBI Taxonomy" id="112090"/>
    <lineage>
        <taxon>Eukaryota</taxon>
        <taxon>Sar</taxon>
        <taxon>Stramenopiles</taxon>
        <taxon>Oomycota</taxon>
        <taxon>Saprolegniomycetes</taxon>
        <taxon>Saprolegniales</taxon>
        <taxon>Verrucalvaceae</taxon>
        <taxon>Aphanomyces</taxon>
    </lineage>
</organism>
<evidence type="ECO:0000313" key="3">
    <source>
        <dbReference type="Proteomes" id="UP000469452"/>
    </source>
</evidence>
<name>A0A6A5ACB1_APHAT</name>
<evidence type="ECO:0000256" key="1">
    <source>
        <dbReference type="SAM" id="MobiDB-lite"/>
    </source>
</evidence>
<accession>A0A6A5ACB1</accession>
<proteinExistence type="predicted"/>
<dbReference type="EMBL" id="VJMI01012812">
    <property type="protein sequence ID" value="KAF0749264.1"/>
    <property type="molecule type" value="Genomic_DNA"/>
</dbReference>
<feature type="compositionally biased region" description="Basic and acidic residues" evidence="1">
    <location>
        <begin position="136"/>
        <end position="146"/>
    </location>
</feature>
<dbReference type="Proteomes" id="UP000469452">
    <property type="component" value="Unassembled WGS sequence"/>
</dbReference>
<feature type="region of interest" description="Disordered" evidence="1">
    <location>
        <begin position="65"/>
        <end position="87"/>
    </location>
</feature>
<feature type="non-terminal residue" evidence="2">
    <location>
        <position position="1"/>
    </location>
</feature>